<gene>
    <name evidence="1" type="ORF">Llan_1729</name>
</gene>
<dbReference type="RefSeq" id="WP_028372277.1">
    <property type="nucleotide sequence ID" value="NZ_CAAAJD010000002.1"/>
</dbReference>
<dbReference type="EMBL" id="LNYI01000033">
    <property type="protein sequence ID" value="KTD20999.1"/>
    <property type="molecule type" value="Genomic_DNA"/>
</dbReference>
<organism evidence="1 2">
    <name type="scientific">Legionella lansingensis</name>
    <dbReference type="NCBI Taxonomy" id="45067"/>
    <lineage>
        <taxon>Bacteria</taxon>
        <taxon>Pseudomonadati</taxon>
        <taxon>Pseudomonadota</taxon>
        <taxon>Gammaproteobacteria</taxon>
        <taxon>Legionellales</taxon>
        <taxon>Legionellaceae</taxon>
        <taxon>Legionella</taxon>
    </lineage>
</organism>
<comment type="caution">
    <text evidence="1">The sequence shown here is derived from an EMBL/GenBank/DDBJ whole genome shotgun (WGS) entry which is preliminary data.</text>
</comment>
<dbReference type="AlphaFoldDB" id="A0A0W0VLM2"/>
<evidence type="ECO:0000313" key="2">
    <source>
        <dbReference type="Proteomes" id="UP000054869"/>
    </source>
</evidence>
<name>A0A0W0VLM2_9GAMM</name>
<proteinExistence type="predicted"/>
<protein>
    <submittedName>
        <fullName evidence="1">Uncharacterized protein</fullName>
    </submittedName>
</protein>
<dbReference type="eggNOG" id="ENOG5031EME">
    <property type="taxonomic scope" value="Bacteria"/>
</dbReference>
<dbReference type="OrthoDB" id="5632254at2"/>
<sequence length="540" mass="61626">MGFYFNTPDQINGDKAYNEGKFDEALTYYSHALETLLRHAASSDQHLQYYDAIAHVFADIIITKSVLIRINARDFTKVAMYWREILSMIQEMEVVYNQNLKDRKHIYSREVIIKAYSMLAVTCEKVSDKIMDYLDDSGTTSKNILVNQPTLSDAIQWMQNAIIYQIKSGQSIKIDSSCGYLNLLERQFKETNDEQTLALMSAYMAEHRLLEQVIEDPMQKLELLSYAIRIAIVTKQDNLAVLTTTCHEIYQSLPRENDDNPILQDLSTLIELEPRNPSLEDQHGIEKLEEEEGILSPTEMSLETPHPDDENLGQIELHPSTTSPIPTAPMPNEQVARASQQGMFAITKGIPSAPDTLENHSHAFITALDRITKRSGDTKYLANLLSLVADFFKDYQSSGIPKKNCILIAFDAYQQVLRIYPEHRRAMQQLGHLPQLHPQLVIPYQQFGSTPLNHRDPRMKVMEPKSFFIEALEEITTQVETLLIHSPQDATTTLDRLIHYLGAKLAEGVITHRPYPEIRDKLVMAYQEELNKKSPSSILS</sequence>
<accession>A0A0W0VLM2</accession>
<evidence type="ECO:0000313" key="1">
    <source>
        <dbReference type="EMBL" id="KTD20999.1"/>
    </source>
</evidence>
<keyword evidence="2" id="KW-1185">Reference proteome</keyword>
<dbReference type="PATRIC" id="fig|45067.4.peg.1815"/>
<dbReference type="STRING" id="45067.Llan_1729"/>
<reference evidence="1 2" key="1">
    <citation type="submission" date="2015-11" db="EMBL/GenBank/DDBJ databases">
        <title>Genomic analysis of 38 Legionella species identifies large and diverse effector repertoires.</title>
        <authorList>
            <person name="Burstein D."/>
            <person name="Amaro F."/>
            <person name="Zusman T."/>
            <person name="Lifshitz Z."/>
            <person name="Cohen O."/>
            <person name="Gilbert J.A."/>
            <person name="Pupko T."/>
            <person name="Shuman H.A."/>
            <person name="Segal G."/>
        </authorList>
    </citation>
    <scope>NUCLEOTIDE SEQUENCE [LARGE SCALE GENOMIC DNA]</scope>
    <source>
        <strain evidence="1 2">ATCC 49751</strain>
    </source>
</reference>
<dbReference type="Proteomes" id="UP000054869">
    <property type="component" value="Unassembled WGS sequence"/>
</dbReference>